<dbReference type="InterPro" id="IPR009056">
    <property type="entry name" value="Cyt_c-like_dom"/>
</dbReference>
<evidence type="ECO:0000313" key="11">
    <source>
        <dbReference type="Proteomes" id="UP000315995"/>
    </source>
</evidence>
<keyword evidence="11" id="KW-1185">Reference proteome</keyword>
<keyword evidence="3 7" id="KW-0479">Metal-binding</keyword>
<dbReference type="PROSITE" id="PS51007">
    <property type="entry name" value="CYTC"/>
    <property type="match status" value="1"/>
</dbReference>
<dbReference type="Gene3D" id="1.10.760.10">
    <property type="entry name" value="Cytochrome c-like domain"/>
    <property type="match status" value="2"/>
</dbReference>
<dbReference type="InterPro" id="IPR004852">
    <property type="entry name" value="Di-haem_cyt_c_peroxidsae"/>
</dbReference>
<organism evidence="10 11">
    <name type="scientific">Persicimonas caeni</name>
    <dbReference type="NCBI Taxonomy" id="2292766"/>
    <lineage>
        <taxon>Bacteria</taxon>
        <taxon>Deltaproteobacteria</taxon>
        <taxon>Bradymonadales</taxon>
        <taxon>Bradymonadaceae</taxon>
        <taxon>Persicimonas</taxon>
    </lineage>
</organism>
<evidence type="ECO:0000259" key="9">
    <source>
        <dbReference type="PROSITE" id="PS51007"/>
    </source>
</evidence>
<dbReference type="SUPFAM" id="SSF46626">
    <property type="entry name" value="Cytochrome c"/>
    <property type="match status" value="2"/>
</dbReference>
<dbReference type="AlphaFoldDB" id="A0A4Y6PT23"/>
<evidence type="ECO:0000256" key="7">
    <source>
        <dbReference type="PROSITE-ProRule" id="PRU00433"/>
    </source>
</evidence>
<dbReference type="Pfam" id="PF03150">
    <property type="entry name" value="CCP_MauG"/>
    <property type="match status" value="1"/>
</dbReference>
<dbReference type="InterPro" id="IPR036909">
    <property type="entry name" value="Cyt_c-like_dom_sf"/>
</dbReference>
<evidence type="ECO:0000256" key="8">
    <source>
        <dbReference type="SAM" id="MobiDB-lite"/>
    </source>
</evidence>
<comment type="subcellular location">
    <subcellularLocation>
        <location evidence="1">Cell envelope</location>
    </subcellularLocation>
</comment>
<protein>
    <submittedName>
        <fullName evidence="10">C-type cytochrome</fullName>
    </submittedName>
</protein>
<keyword evidence="4" id="KW-0732">Signal</keyword>
<dbReference type="PANTHER" id="PTHR30600">
    <property type="entry name" value="CYTOCHROME C PEROXIDASE-RELATED"/>
    <property type="match status" value="1"/>
</dbReference>
<gene>
    <name evidence="10" type="ORF">FIV42_12165</name>
</gene>
<dbReference type="GO" id="GO:0030313">
    <property type="term" value="C:cell envelope"/>
    <property type="evidence" value="ECO:0007669"/>
    <property type="project" value="UniProtKB-SubCell"/>
</dbReference>
<evidence type="ECO:0000256" key="5">
    <source>
        <dbReference type="ARBA" id="ARBA00023002"/>
    </source>
</evidence>
<evidence type="ECO:0000256" key="6">
    <source>
        <dbReference type="ARBA" id="ARBA00023004"/>
    </source>
</evidence>
<evidence type="ECO:0000256" key="1">
    <source>
        <dbReference type="ARBA" id="ARBA00004196"/>
    </source>
</evidence>
<keyword evidence="5" id="KW-0560">Oxidoreductase</keyword>
<dbReference type="GO" id="GO:0046872">
    <property type="term" value="F:metal ion binding"/>
    <property type="evidence" value="ECO:0007669"/>
    <property type="project" value="UniProtKB-KW"/>
</dbReference>
<dbReference type="OrthoDB" id="9805202at2"/>
<sequence>MSMRKMRKTGSEVLQHTLPITLLIGLLAAASSGCGPDEPPRPEPEPELTVEEQIAVGIEAWDIEPLPEAEPQDPAKVELGRMLFFDRILSGNLDTSCASCHHPREMTSDDIPLSAGTGAEVDGQKRRLGQGRTWTARNSTELFNRGVSAWRTQFWDMRIRTTDDGHLLTPAGSRLPDGLDNLLAAQAMFPVTERDEMRGERWDTDIHGEPNELGRIVDGLFNQMWSKLMVRLLENDEYRRLFAQAYPDEPVDEMGFEYAANAIAAFEIEAFSAGPSPWDRYVAGEQGALSEPQKRGAAVFFGKGECAQCHSGTLLTDQKPYNLAVPQFGPGRDPDEPLDIGFGRVSNDPDYNFAFRTPSLRNAALTPPYMHNGAYETIEEAIRHHLDPVASLKGYDPSHLEGDLSEMMHDDPALQERILATLSPQMHEPPQLTDAEVDDLVAFMDALTGEGADDTIDVVPESVPSGLPLDQ</sequence>
<evidence type="ECO:0000256" key="3">
    <source>
        <dbReference type="ARBA" id="ARBA00022723"/>
    </source>
</evidence>
<feature type="region of interest" description="Disordered" evidence="8">
    <location>
        <begin position="108"/>
        <end position="127"/>
    </location>
</feature>
<dbReference type="EMBL" id="CP041186">
    <property type="protein sequence ID" value="QDG51472.1"/>
    <property type="molecule type" value="Genomic_DNA"/>
</dbReference>
<accession>A0A4Y6PT23</accession>
<dbReference type="PROSITE" id="PS51257">
    <property type="entry name" value="PROKAR_LIPOPROTEIN"/>
    <property type="match status" value="1"/>
</dbReference>
<keyword evidence="2 7" id="KW-0349">Heme</keyword>
<feature type="region of interest" description="Disordered" evidence="8">
    <location>
        <begin position="452"/>
        <end position="471"/>
    </location>
</feature>
<keyword evidence="6 7" id="KW-0408">Iron</keyword>
<dbReference type="InterPro" id="IPR051395">
    <property type="entry name" value="Cytochrome_c_Peroxidase/MauG"/>
</dbReference>
<evidence type="ECO:0000256" key="4">
    <source>
        <dbReference type="ARBA" id="ARBA00022729"/>
    </source>
</evidence>
<dbReference type="GO" id="GO:0009055">
    <property type="term" value="F:electron transfer activity"/>
    <property type="evidence" value="ECO:0007669"/>
    <property type="project" value="InterPro"/>
</dbReference>
<proteinExistence type="predicted"/>
<accession>A0A5B8Y8E9</accession>
<evidence type="ECO:0000313" key="10">
    <source>
        <dbReference type="EMBL" id="QDG51472.1"/>
    </source>
</evidence>
<reference evidence="10 11" key="1">
    <citation type="submission" date="2019-06" db="EMBL/GenBank/DDBJ databases">
        <title>Persicimonas caeni gen. nov., sp. nov., a predatory bacterium isolated from solar saltern.</title>
        <authorList>
            <person name="Wang S."/>
        </authorList>
    </citation>
    <scope>NUCLEOTIDE SEQUENCE [LARGE SCALE GENOMIC DNA]</scope>
    <source>
        <strain evidence="10 11">YN101</strain>
    </source>
</reference>
<name>A0A4Y6PT23_PERCE</name>
<dbReference type="PANTHER" id="PTHR30600:SF10">
    <property type="entry name" value="BLL6722 PROTEIN"/>
    <property type="match status" value="1"/>
</dbReference>
<dbReference type="GO" id="GO:0020037">
    <property type="term" value="F:heme binding"/>
    <property type="evidence" value="ECO:0007669"/>
    <property type="project" value="InterPro"/>
</dbReference>
<dbReference type="Proteomes" id="UP000315995">
    <property type="component" value="Chromosome"/>
</dbReference>
<evidence type="ECO:0000256" key="2">
    <source>
        <dbReference type="ARBA" id="ARBA00022617"/>
    </source>
</evidence>
<dbReference type="GO" id="GO:0004130">
    <property type="term" value="F:cytochrome-c peroxidase activity"/>
    <property type="evidence" value="ECO:0007669"/>
    <property type="project" value="TreeGrafter"/>
</dbReference>
<feature type="domain" description="Cytochrome c" evidence="9">
    <location>
        <begin position="291"/>
        <end position="448"/>
    </location>
</feature>